<dbReference type="PANTHER" id="PTHR30329">
    <property type="entry name" value="STATOR ELEMENT OF FLAGELLAR MOTOR COMPLEX"/>
    <property type="match status" value="1"/>
</dbReference>
<dbReference type="PROSITE" id="PS51123">
    <property type="entry name" value="OMPA_2"/>
    <property type="match status" value="1"/>
</dbReference>
<dbReference type="CDD" id="cd07185">
    <property type="entry name" value="OmpA_C-like"/>
    <property type="match status" value="1"/>
</dbReference>
<dbReference type="Proteomes" id="UP000092528">
    <property type="component" value="Chromosome 1"/>
</dbReference>
<dbReference type="PATRIC" id="fig|45658.6.peg.1596"/>
<organism evidence="4 5">
    <name type="scientific">Vibrio scophthalmi</name>
    <dbReference type="NCBI Taxonomy" id="45658"/>
    <lineage>
        <taxon>Bacteria</taxon>
        <taxon>Pseudomonadati</taxon>
        <taxon>Pseudomonadota</taxon>
        <taxon>Gammaproteobacteria</taxon>
        <taxon>Vibrionales</taxon>
        <taxon>Vibrionaceae</taxon>
        <taxon>Vibrio</taxon>
    </lineage>
</organism>
<dbReference type="InterPro" id="IPR050330">
    <property type="entry name" value="Bact_OuterMem_StrucFunc"/>
</dbReference>
<dbReference type="SUPFAM" id="SSF103088">
    <property type="entry name" value="OmpA-like"/>
    <property type="match status" value="1"/>
</dbReference>
<keyword evidence="3" id="KW-0998">Cell outer membrane</keyword>
<dbReference type="InterPro" id="IPR006664">
    <property type="entry name" value="OMP_bac"/>
</dbReference>
<evidence type="ECO:0000256" key="2">
    <source>
        <dbReference type="ARBA" id="ARBA00023136"/>
    </source>
</evidence>
<protein>
    <submittedName>
        <fullName evidence="4">Outer membrane protein P.III</fullName>
    </submittedName>
</protein>
<gene>
    <name evidence="4" type="ORF">VSVS05_01264</name>
</gene>
<accession>A0A1B1NNY4</accession>
<evidence type="ECO:0000256" key="1">
    <source>
        <dbReference type="ARBA" id="ARBA00004442"/>
    </source>
</evidence>
<dbReference type="GeneID" id="96873757"/>
<dbReference type="PRINTS" id="PR01021">
    <property type="entry name" value="OMPADOMAIN"/>
</dbReference>
<dbReference type="PANTHER" id="PTHR30329:SF21">
    <property type="entry name" value="LIPOPROTEIN YIAD-RELATED"/>
    <property type="match status" value="1"/>
</dbReference>
<comment type="subcellular location">
    <subcellularLocation>
        <location evidence="1">Cell outer membrane</location>
    </subcellularLocation>
</comment>
<keyword evidence="5" id="KW-1185">Reference proteome</keyword>
<name>A0A1B1NNY4_9VIBR</name>
<dbReference type="InterPro" id="IPR006665">
    <property type="entry name" value="OmpA-like"/>
</dbReference>
<keyword evidence="2" id="KW-0472">Membrane</keyword>
<proteinExistence type="predicted"/>
<dbReference type="PROSITE" id="PS51257">
    <property type="entry name" value="PROKAR_LIPOPROTEIN"/>
    <property type="match status" value="1"/>
</dbReference>
<dbReference type="EMBL" id="CP016414">
    <property type="protein sequence ID" value="ANU36391.1"/>
    <property type="molecule type" value="Genomic_DNA"/>
</dbReference>
<reference evidence="4 5" key="1">
    <citation type="submission" date="2016-07" db="EMBL/GenBank/DDBJ databases">
        <title>Genome sequencing of Vibrio scophthalmi strain VS-05, an isolated from Paralichthys olivaceus.</title>
        <authorList>
            <person name="Han H.-J."/>
        </authorList>
    </citation>
    <scope>NUCLEOTIDE SEQUENCE [LARGE SCALE GENOMIC DNA]</scope>
    <source>
        <strain evidence="4 5">VS-05</strain>
    </source>
</reference>
<dbReference type="Gene3D" id="3.30.1330.60">
    <property type="entry name" value="OmpA-like domain"/>
    <property type="match status" value="1"/>
</dbReference>
<dbReference type="AlphaFoldDB" id="A0A1B1NNY4"/>
<dbReference type="STRING" id="45658.VSVS12_01639"/>
<evidence type="ECO:0000313" key="4">
    <source>
        <dbReference type="EMBL" id="ANU36391.1"/>
    </source>
</evidence>
<sequence>MMKNILTLSIISLSLTACVNRDSQYDYIATPIPTQVADLQDDDNDGVINARDLCTETPLSSKIDNDGCGLVVTSSEQFGLHILFANDSSDIQPLFNNQIRQMAEFLKQYPETSIEIQGYASKVGNAEYNLALSKQRAIAVDERIESYGIPADRVTIVGYGETHLEDFGDDEISHARNRKVIANVIGYKGDVVKEWTIFTRLPK</sequence>
<dbReference type="Pfam" id="PF00691">
    <property type="entry name" value="OmpA"/>
    <property type="match status" value="1"/>
</dbReference>
<evidence type="ECO:0000256" key="3">
    <source>
        <dbReference type="ARBA" id="ARBA00023237"/>
    </source>
</evidence>
<evidence type="ECO:0000313" key="5">
    <source>
        <dbReference type="Proteomes" id="UP000092528"/>
    </source>
</evidence>
<dbReference type="RefSeq" id="WP_065430350.1">
    <property type="nucleotide sequence ID" value="NZ_CP016307.1"/>
</dbReference>
<dbReference type="KEGG" id="vsc:VSVS12_01639"/>
<dbReference type="InterPro" id="IPR036737">
    <property type="entry name" value="OmpA-like_sf"/>
</dbReference>
<dbReference type="GO" id="GO:0009279">
    <property type="term" value="C:cell outer membrane"/>
    <property type="evidence" value="ECO:0007669"/>
    <property type="project" value="UniProtKB-SubCell"/>
</dbReference>